<dbReference type="RefSeq" id="WP_126625888.1">
    <property type="nucleotide sequence ID" value="NZ_BIFT01000001.1"/>
</dbReference>
<feature type="domain" description="ATPase AAA-3" evidence="4">
    <location>
        <begin position="41"/>
        <end position="171"/>
    </location>
</feature>
<reference evidence="7" key="1">
    <citation type="submission" date="2018-12" db="EMBL/GenBank/DDBJ databases">
        <title>Tengunoibacter tsumagoiensis gen. nov., sp. nov., Dictyobacter kobayashii sp. nov., D. alpinus sp. nov., and D. joshuensis sp. nov. and description of Dictyobacteraceae fam. nov. within the order Ktedonobacterales isolated from Tengu-no-mugimeshi.</title>
        <authorList>
            <person name="Wang C.M."/>
            <person name="Zheng Y."/>
            <person name="Sakai Y."/>
            <person name="Toyoda A."/>
            <person name="Minakuchi Y."/>
            <person name="Abe K."/>
            <person name="Yokota A."/>
            <person name="Yabe S."/>
        </authorList>
    </citation>
    <scope>NUCLEOTIDE SEQUENCE [LARGE SCALE GENOMIC DNA]</scope>
    <source>
        <strain evidence="7">Uno16</strain>
    </source>
</reference>
<dbReference type="GO" id="GO:0005524">
    <property type="term" value="F:ATP binding"/>
    <property type="evidence" value="ECO:0007669"/>
    <property type="project" value="UniProtKB-KW"/>
</dbReference>
<evidence type="ECO:0000313" key="7">
    <source>
        <dbReference type="Proteomes" id="UP000287171"/>
    </source>
</evidence>
<comment type="similarity">
    <text evidence="3">Belongs to the MoxR family.</text>
</comment>
<dbReference type="OrthoDB" id="9808397at2"/>
<dbReference type="EMBL" id="BIFT01000001">
    <property type="protein sequence ID" value="GCE25292.1"/>
    <property type="molecule type" value="Genomic_DNA"/>
</dbReference>
<proteinExistence type="inferred from homology"/>
<sequence length="322" mass="35488">MQSVQDLASAVQRVIGNVERVIVGKAEPVTFSLIAVICHGHILIEDVPGVGKTVLTKSIARSIGCTFKRIQFTPDLLPSDVTGVSIYNQKNGNFEFRPGPIMSQIVLADEVNRATPKTQSALLEAMEEAQITVDGSTYRLPQPFMVMATQNPIEYEGTFPLPEAQLDRFMMSIQLGYPRPEDEINILDSHQHHHPLEDLAQIMTAEELVLIQQQVRSVHVDPSIREYIVSISNATRRHAQIYLGVSPRGSLALFRASQALAAIRGRGYVIPDDVKLLAKPTLAHRIIVTPAARVRSVTSANLLDEILKEVPVPNAWVGGRGR</sequence>
<evidence type="ECO:0000256" key="2">
    <source>
        <dbReference type="ARBA" id="ARBA00022840"/>
    </source>
</evidence>
<accession>A0A402B1R1</accession>
<evidence type="ECO:0000259" key="5">
    <source>
        <dbReference type="Pfam" id="PF17863"/>
    </source>
</evidence>
<comment type="caution">
    <text evidence="6">The sequence shown here is derived from an EMBL/GenBank/DDBJ whole genome shotgun (WGS) entry which is preliminary data.</text>
</comment>
<name>A0A402B1R1_9CHLR</name>
<dbReference type="PIRSF" id="PIRSF002849">
    <property type="entry name" value="AAA_ATPase_chaperone_MoxR_prd"/>
    <property type="match status" value="1"/>
</dbReference>
<keyword evidence="1" id="KW-0547">Nucleotide-binding</keyword>
<dbReference type="Pfam" id="PF07726">
    <property type="entry name" value="AAA_3"/>
    <property type="match status" value="1"/>
</dbReference>
<protein>
    <submittedName>
        <fullName evidence="6">ATPase</fullName>
    </submittedName>
</protein>
<organism evidence="6 7">
    <name type="scientific">Dictyobacter alpinus</name>
    <dbReference type="NCBI Taxonomy" id="2014873"/>
    <lineage>
        <taxon>Bacteria</taxon>
        <taxon>Bacillati</taxon>
        <taxon>Chloroflexota</taxon>
        <taxon>Ktedonobacteria</taxon>
        <taxon>Ktedonobacterales</taxon>
        <taxon>Dictyobacteraceae</taxon>
        <taxon>Dictyobacter</taxon>
    </lineage>
</organism>
<dbReference type="InterPro" id="IPR011703">
    <property type="entry name" value="ATPase_AAA-3"/>
</dbReference>
<dbReference type="GO" id="GO:0016887">
    <property type="term" value="F:ATP hydrolysis activity"/>
    <property type="evidence" value="ECO:0007669"/>
    <property type="project" value="InterPro"/>
</dbReference>
<evidence type="ECO:0000256" key="3">
    <source>
        <dbReference type="ARBA" id="ARBA00061607"/>
    </source>
</evidence>
<keyword evidence="7" id="KW-1185">Reference proteome</keyword>
<dbReference type="Pfam" id="PF17863">
    <property type="entry name" value="AAA_lid_2"/>
    <property type="match status" value="1"/>
</dbReference>
<evidence type="ECO:0000256" key="1">
    <source>
        <dbReference type="ARBA" id="ARBA00022741"/>
    </source>
</evidence>
<dbReference type="FunFam" id="3.40.50.300:FF:000640">
    <property type="entry name" value="MoxR family ATPase"/>
    <property type="match status" value="1"/>
</dbReference>
<dbReference type="InterPro" id="IPR027417">
    <property type="entry name" value="P-loop_NTPase"/>
</dbReference>
<gene>
    <name evidence="6" type="ORF">KDA_07760</name>
</gene>
<dbReference type="InterPro" id="IPR041628">
    <property type="entry name" value="ChlI/MoxR_AAA_lid"/>
</dbReference>
<dbReference type="InterPro" id="IPR050764">
    <property type="entry name" value="CbbQ/NirQ/NorQ/GpvN"/>
</dbReference>
<dbReference type="SUPFAM" id="SSF52540">
    <property type="entry name" value="P-loop containing nucleoside triphosphate hydrolases"/>
    <property type="match status" value="1"/>
</dbReference>
<evidence type="ECO:0000313" key="6">
    <source>
        <dbReference type="EMBL" id="GCE25292.1"/>
    </source>
</evidence>
<dbReference type="Gene3D" id="1.10.8.80">
    <property type="entry name" value="Magnesium chelatase subunit I, C-Terminal domain"/>
    <property type="match status" value="1"/>
</dbReference>
<dbReference type="Gene3D" id="3.40.50.300">
    <property type="entry name" value="P-loop containing nucleotide triphosphate hydrolases"/>
    <property type="match status" value="1"/>
</dbReference>
<feature type="domain" description="ChlI/MoxR AAA lid" evidence="5">
    <location>
        <begin position="234"/>
        <end position="305"/>
    </location>
</feature>
<dbReference type="PANTHER" id="PTHR42759">
    <property type="entry name" value="MOXR FAMILY PROTEIN"/>
    <property type="match status" value="1"/>
</dbReference>
<dbReference type="AlphaFoldDB" id="A0A402B1R1"/>
<dbReference type="Proteomes" id="UP000287171">
    <property type="component" value="Unassembled WGS sequence"/>
</dbReference>
<evidence type="ECO:0000259" key="4">
    <source>
        <dbReference type="Pfam" id="PF07726"/>
    </source>
</evidence>
<keyword evidence="2" id="KW-0067">ATP-binding</keyword>
<dbReference type="PANTHER" id="PTHR42759:SF5">
    <property type="entry name" value="METHANOL DEHYDROGENASE REGULATOR"/>
    <property type="match status" value="1"/>
</dbReference>